<dbReference type="Gene3D" id="1.10.10.10">
    <property type="entry name" value="Winged helix-like DNA-binding domain superfamily/Winged helix DNA-binding domain"/>
    <property type="match status" value="1"/>
</dbReference>
<dbReference type="InterPro" id="IPR011990">
    <property type="entry name" value="TPR-like_helical_dom_sf"/>
</dbReference>
<dbReference type="Pfam" id="PF00486">
    <property type="entry name" value="Trans_reg_C"/>
    <property type="match status" value="1"/>
</dbReference>
<dbReference type="GO" id="GO:0000160">
    <property type="term" value="P:phosphorelay signal transduction system"/>
    <property type="evidence" value="ECO:0007669"/>
    <property type="project" value="InterPro"/>
</dbReference>
<feature type="DNA-binding region" description="OmpR/PhoB-type" evidence="3">
    <location>
        <begin position="1"/>
        <end position="90"/>
    </location>
</feature>
<protein>
    <submittedName>
        <fullName evidence="5">Putative ATPase</fullName>
    </submittedName>
</protein>
<dbReference type="SUPFAM" id="SSF46894">
    <property type="entry name" value="C-terminal effector domain of the bipartite response regulators"/>
    <property type="match status" value="1"/>
</dbReference>
<evidence type="ECO:0000256" key="3">
    <source>
        <dbReference type="PROSITE-ProRule" id="PRU01091"/>
    </source>
</evidence>
<sequence>MDFAILGPLRVVGPQGVIELRAPKHRALLATLLLAYRDGAVSATRLIDVLWDEEPPPTATKALQVHVSQLRRLLGPDTIETRPSGYAVRLAPGALDLERFETLAAEARSAPPAEAAERLREALALFRGAPLADAPLYGPARGEADRIESARLDALERRVELDLELGAGGELVPELERLTSEHPYRERLHAQLMLALYRADRQADSLEAYRRARHALVEDLGLDPSPALQRLEAQILAHDPALRPEVKRPGRLTSVDPVDAPPLPVPATPLLGREGDLATAEALLGEPDVRLLTLTGPGGIGKTRFALELAHRLGERFGEGARFVTLGALEDPALVGAELEAAIGETAGRELLVVVDNFEQLLDAASSLNAILTASPRTKLVVTSRAPLRLAAEHELALPPLAAEPAVALFLRRARAVNPRLEPDGTEPLVAEICRRLDGLPLAIELAAARIKVLSPQEILDRLARRLDLLSAGPRDAPQRQQTLRAAIGWSYDLLDADAQRLFRELGVFSGGFTLAAAEAVCGPQALDGIAALADHSLLTPADGRFAMLETVREYALEQLGDDQDVRDRHARAYVHLLAEAEDGLVSPQQRDWLERLDADHDNIRAALRHTIAVHDGDTALALVAPLWRYWLLRGGVSEGRELCRGALALDGGTAEARLRTANGAGILAAEQGDFDAARGHFEAALEPARELGLRDREARIVSNLGVLAVYRSDFETAIALYGEATGIARELGDERAVSLYTQNLGIVHDEVGNVQEAIARLEESVAIARRVAEPAHLTSTEESLARVLFDTDEARAIELLRLALTRAHEIGDSYGIVGCLETAAAAASRRDDPHAGARLWGAADALRETRGTTRQPDERRFGERVEAELRAALGTPGYEAAVAEGAALALDDAVSLGLRV</sequence>
<dbReference type="PANTHER" id="PTHR47691">
    <property type="entry name" value="REGULATOR-RELATED"/>
    <property type="match status" value="1"/>
</dbReference>
<comment type="similarity">
    <text evidence="1">Belongs to the AfsR/DnrI/RedD regulatory family.</text>
</comment>
<evidence type="ECO:0000313" key="5">
    <source>
        <dbReference type="EMBL" id="RKQ87271.1"/>
    </source>
</evidence>
<dbReference type="OrthoDB" id="9812579at2"/>
<dbReference type="SUPFAM" id="SSF48452">
    <property type="entry name" value="TPR-like"/>
    <property type="match status" value="2"/>
</dbReference>
<evidence type="ECO:0000259" key="4">
    <source>
        <dbReference type="PROSITE" id="PS51755"/>
    </source>
</evidence>
<dbReference type="InterPro" id="IPR027417">
    <property type="entry name" value="P-loop_NTPase"/>
</dbReference>
<feature type="domain" description="OmpR/PhoB-type" evidence="4">
    <location>
        <begin position="1"/>
        <end position="90"/>
    </location>
</feature>
<keyword evidence="6" id="KW-1185">Reference proteome</keyword>
<proteinExistence type="inferred from homology"/>
<dbReference type="RefSeq" id="WP_121255676.1">
    <property type="nucleotide sequence ID" value="NZ_RBIL01000002.1"/>
</dbReference>
<dbReference type="SMART" id="SM01043">
    <property type="entry name" value="BTAD"/>
    <property type="match status" value="1"/>
</dbReference>
<dbReference type="InterPro" id="IPR016032">
    <property type="entry name" value="Sig_transdc_resp-reg_C-effctor"/>
</dbReference>
<dbReference type="Gene3D" id="3.40.50.300">
    <property type="entry name" value="P-loop containing nucleotide triphosphate hydrolases"/>
    <property type="match status" value="1"/>
</dbReference>
<organism evidence="5 6">
    <name type="scientific">Solirubrobacter pauli</name>
    <dbReference type="NCBI Taxonomy" id="166793"/>
    <lineage>
        <taxon>Bacteria</taxon>
        <taxon>Bacillati</taxon>
        <taxon>Actinomycetota</taxon>
        <taxon>Thermoleophilia</taxon>
        <taxon>Solirubrobacterales</taxon>
        <taxon>Solirubrobacteraceae</taxon>
        <taxon>Solirubrobacter</taxon>
    </lineage>
</organism>
<keyword evidence="2 3" id="KW-0238">DNA-binding</keyword>
<name>A0A660KZW7_9ACTN</name>
<dbReference type="Gene3D" id="1.25.40.10">
    <property type="entry name" value="Tetratricopeptide repeat domain"/>
    <property type="match status" value="2"/>
</dbReference>
<comment type="caution">
    <text evidence="5">The sequence shown here is derived from an EMBL/GenBank/DDBJ whole genome shotgun (WGS) entry which is preliminary data.</text>
</comment>
<dbReference type="InterPro" id="IPR001867">
    <property type="entry name" value="OmpR/PhoB-type_DNA-bd"/>
</dbReference>
<dbReference type="GO" id="GO:0006355">
    <property type="term" value="P:regulation of DNA-templated transcription"/>
    <property type="evidence" value="ECO:0007669"/>
    <property type="project" value="InterPro"/>
</dbReference>
<evidence type="ECO:0000313" key="6">
    <source>
        <dbReference type="Proteomes" id="UP000278962"/>
    </source>
</evidence>
<dbReference type="Pfam" id="PF13424">
    <property type="entry name" value="TPR_12"/>
    <property type="match status" value="1"/>
</dbReference>
<reference evidence="5 6" key="1">
    <citation type="submission" date="2018-10" db="EMBL/GenBank/DDBJ databases">
        <title>Genomic Encyclopedia of Archaeal and Bacterial Type Strains, Phase II (KMG-II): from individual species to whole genera.</title>
        <authorList>
            <person name="Goeker M."/>
        </authorList>
    </citation>
    <scope>NUCLEOTIDE SEQUENCE [LARGE SCALE GENOMIC DNA]</scope>
    <source>
        <strain evidence="5 6">DSM 14954</strain>
    </source>
</reference>
<dbReference type="InterPro" id="IPR036388">
    <property type="entry name" value="WH-like_DNA-bd_sf"/>
</dbReference>
<dbReference type="Pfam" id="PF03704">
    <property type="entry name" value="BTAD"/>
    <property type="match status" value="1"/>
</dbReference>
<dbReference type="SUPFAM" id="SSF52540">
    <property type="entry name" value="P-loop containing nucleoside triphosphate hydrolases"/>
    <property type="match status" value="1"/>
</dbReference>
<accession>A0A660KZW7</accession>
<dbReference type="PANTHER" id="PTHR47691:SF3">
    <property type="entry name" value="HTH-TYPE TRANSCRIPTIONAL REGULATOR RV0890C-RELATED"/>
    <property type="match status" value="1"/>
</dbReference>
<evidence type="ECO:0000256" key="1">
    <source>
        <dbReference type="ARBA" id="ARBA00005820"/>
    </source>
</evidence>
<dbReference type="CDD" id="cd15831">
    <property type="entry name" value="BTAD"/>
    <property type="match status" value="1"/>
</dbReference>
<dbReference type="Proteomes" id="UP000278962">
    <property type="component" value="Unassembled WGS sequence"/>
</dbReference>
<evidence type="ECO:0000256" key="2">
    <source>
        <dbReference type="ARBA" id="ARBA00023125"/>
    </source>
</evidence>
<dbReference type="PROSITE" id="PS51755">
    <property type="entry name" value="OMPR_PHOB"/>
    <property type="match status" value="1"/>
</dbReference>
<dbReference type="InterPro" id="IPR005158">
    <property type="entry name" value="BTAD"/>
</dbReference>
<dbReference type="SMART" id="SM00862">
    <property type="entry name" value="Trans_reg_C"/>
    <property type="match status" value="1"/>
</dbReference>
<gene>
    <name evidence="5" type="ORF">C8N24_5292</name>
</gene>
<dbReference type="GO" id="GO:0003677">
    <property type="term" value="F:DNA binding"/>
    <property type="evidence" value="ECO:0007669"/>
    <property type="project" value="UniProtKB-UniRule"/>
</dbReference>
<dbReference type="AlphaFoldDB" id="A0A660KZW7"/>
<dbReference type="EMBL" id="RBIL01000002">
    <property type="protein sequence ID" value="RKQ87271.1"/>
    <property type="molecule type" value="Genomic_DNA"/>
</dbReference>